<keyword evidence="1" id="KW-1133">Transmembrane helix</keyword>
<accession>A0ABW7MRZ0</accession>
<dbReference type="PANTHER" id="PTHR31605:SF0">
    <property type="entry name" value="GLYCEROL-3-PHOSPHATE O-ACYLTRANSFERASE 1"/>
    <property type="match status" value="1"/>
</dbReference>
<feature type="transmembrane region" description="Helical" evidence="1">
    <location>
        <begin position="265"/>
        <end position="285"/>
    </location>
</feature>
<keyword evidence="3" id="KW-0012">Acyltransferase</keyword>
<keyword evidence="1" id="KW-0472">Membrane</keyword>
<organism evidence="3 4">
    <name type="scientific">Gaetbulibacter aquiaggeris</name>
    <dbReference type="NCBI Taxonomy" id="1735373"/>
    <lineage>
        <taxon>Bacteria</taxon>
        <taxon>Pseudomonadati</taxon>
        <taxon>Bacteroidota</taxon>
        <taxon>Flavobacteriia</taxon>
        <taxon>Flavobacteriales</taxon>
        <taxon>Flavobacteriaceae</taxon>
        <taxon>Gaetbulibacter</taxon>
    </lineage>
</organism>
<sequence length="344" mass="40375">MLNKIWLYSMRSYLELGLFFYFRRIHMIYLNNIPKDKPVLILPNHQNALLDALIIAVKVNRISYFLTRASAFYSPLIAKILKSYKMLPVYRIRDGIRTIKKNNEVFEACSELLNQNHSLVIFPEGNHNLKRTVRPLSKGFTRIVFDTLEKHPDLDLQLVPVGFNYKRPECFVDEVSLYMGEPIKAQEYRGYERNEAVVKLKADLHQSISKLTTHIPHDHYGDIIKKLIAQEADFLNPQLVNECISNNFKKCSFEKKPQNTMLRQWFKGLLILNLWLPYLIWKKVIEPKIKEVEFVSTYRFTVVITLVPFYLLILTLILTGIFGWFIAITYLLMVIILALIAVKY</sequence>
<dbReference type="EMBL" id="JBAWKC010000004">
    <property type="protein sequence ID" value="MFH6769611.1"/>
    <property type="molecule type" value="Genomic_DNA"/>
</dbReference>
<evidence type="ECO:0000256" key="1">
    <source>
        <dbReference type="SAM" id="Phobius"/>
    </source>
</evidence>
<evidence type="ECO:0000313" key="3">
    <source>
        <dbReference type="EMBL" id="MFH6769611.1"/>
    </source>
</evidence>
<evidence type="ECO:0000259" key="2">
    <source>
        <dbReference type="SMART" id="SM00563"/>
    </source>
</evidence>
<feature type="transmembrane region" description="Helical" evidence="1">
    <location>
        <begin position="324"/>
        <end position="342"/>
    </location>
</feature>
<gene>
    <name evidence="3" type="ORF">V8G56_12740</name>
</gene>
<dbReference type="Pfam" id="PF01553">
    <property type="entry name" value="Acyltransferase"/>
    <property type="match status" value="1"/>
</dbReference>
<feature type="domain" description="Phospholipid/glycerol acyltransferase" evidence="2">
    <location>
        <begin position="39"/>
        <end position="166"/>
    </location>
</feature>
<proteinExistence type="predicted"/>
<keyword evidence="4" id="KW-1185">Reference proteome</keyword>
<dbReference type="SMART" id="SM00563">
    <property type="entry name" value="PlsC"/>
    <property type="match status" value="1"/>
</dbReference>
<dbReference type="InterPro" id="IPR002123">
    <property type="entry name" value="Plipid/glycerol_acylTrfase"/>
</dbReference>
<dbReference type="SUPFAM" id="SSF69593">
    <property type="entry name" value="Glycerol-3-phosphate (1)-acyltransferase"/>
    <property type="match status" value="1"/>
</dbReference>
<dbReference type="GO" id="GO:0016746">
    <property type="term" value="F:acyltransferase activity"/>
    <property type="evidence" value="ECO:0007669"/>
    <property type="project" value="UniProtKB-KW"/>
</dbReference>
<feature type="transmembrane region" description="Helical" evidence="1">
    <location>
        <begin position="297"/>
        <end position="318"/>
    </location>
</feature>
<protein>
    <submittedName>
        <fullName evidence="3">1-acyl-sn-glycerol-3-phosphate acyltransferase</fullName>
    </submittedName>
</protein>
<evidence type="ECO:0000313" key="4">
    <source>
        <dbReference type="Proteomes" id="UP001610104"/>
    </source>
</evidence>
<dbReference type="PANTHER" id="PTHR31605">
    <property type="entry name" value="GLYCEROL-3-PHOSPHATE O-ACYLTRANSFERASE 1"/>
    <property type="match status" value="1"/>
</dbReference>
<comment type="caution">
    <text evidence="3">The sequence shown here is derived from an EMBL/GenBank/DDBJ whole genome shotgun (WGS) entry which is preliminary data.</text>
</comment>
<keyword evidence="1" id="KW-0812">Transmembrane</keyword>
<name>A0ABW7MRZ0_9FLAO</name>
<dbReference type="RefSeq" id="WP_395438837.1">
    <property type="nucleotide sequence ID" value="NZ_JBAWKC010000004.1"/>
</dbReference>
<dbReference type="InterPro" id="IPR052744">
    <property type="entry name" value="GPAT/DAPAT"/>
</dbReference>
<dbReference type="Proteomes" id="UP001610104">
    <property type="component" value="Unassembled WGS sequence"/>
</dbReference>
<reference evidence="3 4" key="1">
    <citation type="submission" date="2024-02" db="EMBL/GenBank/DDBJ databases">
        <title>A Gaetbulibacter species isolated from tidal flats and genomic insights of their niches.</title>
        <authorList>
            <person name="Ye Y."/>
        </authorList>
    </citation>
    <scope>NUCLEOTIDE SEQUENCE [LARGE SCALE GENOMIC DNA]</scope>
    <source>
        <strain evidence="3 4">KEM-8</strain>
    </source>
</reference>
<keyword evidence="3" id="KW-0808">Transferase</keyword>